<dbReference type="AlphaFoldDB" id="A0AAV3Z6B5"/>
<evidence type="ECO:0000313" key="1">
    <source>
        <dbReference type="EMBL" id="GFN90868.1"/>
    </source>
</evidence>
<evidence type="ECO:0000313" key="2">
    <source>
        <dbReference type="Proteomes" id="UP000735302"/>
    </source>
</evidence>
<gene>
    <name evidence="1" type="ORF">PoB_001737400</name>
</gene>
<name>A0AAV3Z6B5_9GAST</name>
<reference evidence="1 2" key="1">
    <citation type="journal article" date="2021" name="Elife">
        <title>Chloroplast acquisition without the gene transfer in kleptoplastic sea slugs, Plakobranchus ocellatus.</title>
        <authorList>
            <person name="Maeda T."/>
            <person name="Takahashi S."/>
            <person name="Yoshida T."/>
            <person name="Shimamura S."/>
            <person name="Takaki Y."/>
            <person name="Nagai Y."/>
            <person name="Toyoda A."/>
            <person name="Suzuki Y."/>
            <person name="Arimoto A."/>
            <person name="Ishii H."/>
            <person name="Satoh N."/>
            <person name="Nishiyama T."/>
            <person name="Hasebe M."/>
            <person name="Maruyama T."/>
            <person name="Minagawa J."/>
            <person name="Obokata J."/>
            <person name="Shigenobu S."/>
        </authorList>
    </citation>
    <scope>NUCLEOTIDE SEQUENCE [LARGE SCALE GENOMIC DNA]</scope>
</reference>
<dbReference type="Proteomes" id="UP000735302">
    <property type="component" value="Unassembled WGS sequence"/>
</dbReference>
<proteinExistence type="predicted"/>
<protein>
    <recommendedName>
        <fullName evidence="3">PiggyBac transposable element-derived protein 4 C-terminal zinc-ribbon domain-containing protein</fullName>
    </recommendedName>
</protein>
<evidence type="ECO:0008006" key="3">
    <source>
        <dbReference type="Google" id="ProtNLM"/>
    </source>
</evidence>
<accession>A0AAV3Z6B5</accession>
<comment type="caution">
    <text evidence="1">The sequence shown here is derived from an EMBL/GenBank/DDBJ whole genome shotgun (WGS) entry which is preliminary data.</text>
</comment>
<sequence>MNNPTPEQLRQQRFSFRGFKDVIMKGLVARYATESGLVGNPLALPAPDMVLPGLSEPLETERQAPKRHIIIFTPHYRKCKHCSTPAAPKRTGFICGDCTDKSHLHPKGCFAAYHKHIYYKGRALCI</sequence>
<keyword evidence="2" id="KW-1185">Reference proteome</keyword>
<dbReference type="EMBL" id="BLXT01002074">
    <property type="protein sequence ID" value="GFN90868.1"/>
    <property type="molecule type" value="Genomic_DNA"/>
</dbReference>
<organism evidence="1 2">
    <name type="scientific">Plakobranchus ocellatus</name>
    <dbReference type="NCBI Taxonomy" id="259542"/>
    <lineage>
        <taxon>Eukaryota</taxon>
        <taxon>Metazoa</taxon>
        <taxon>Spiralia</taxon>
        <taxon>Lophotrochozoa</taxon>
        <taxon>Mollusca</taxon>
        <taxon>Gastropoda</taxon>
        <taxon>Heterobranchia</taxon>
        <taxon>Euthyneura</taxon>
        <taxon>Panpulmonata</taxon>
        <taxon>Sacoglossa</taxon>
        <taxon>Placobranchoidea</taxon>
        <taxon>Plakobranchidae</taxon>
        <taxon>Plakobranchus</taxon>
    </lineage>
</organism>